<dbReference type="Proteomes" id="UP000029121">
    <property type="component" value="Unassembled WGS sequence"/>
</dbReference>
<evidence type="ECO:0000313" key="6">
    <source>
        <dbReference type="Proteomes" id="UP000029121"/>
    </source>
</evidence>
<dbReference type="SUPFAM" id="SSF57889">
    <property type="entry name" value="Cysteine-rich domain"/>
    <property type="match status" value="2"/>
</dbReference>
<dbReference type="EMBL" id="KB870807">
    <property type="protein sequence ID" value="EOA32164.1"/>
    <property type="molecule type" value="Genomic_DNA"/>
</dbReference>
<dbReference type="PANTHER" id="PTHR32410">
    <property type="entry name" value="CYSTEINE/HISTIDINE-RICH C1 DOMAIN FAMILY PROTEIN"/>
    <property type="match status" value="1"/>
</dbReference>
<organism evidence="5 6">
    <name type="scientific">Capsella rubella</name>
    <dbReference type="NCBI Taxonomy" id="81985"/>
    <lineage>
        <taxon>Eukaryota</taxon>
        <taxon>Viridiplantae</taxon>
        <taxon>Streptophyta</taxon>
        <taxon>Embryophyta</taxon>
        <taxon>Tracheophyta</taxon>
        <taxon>Spermatophyta</taxon>
        <taxon>Magnoliopsida</taxon>
        <taxon>eudicotyledons</taxon>
        <taxon>Gunneridae</taxon>
        <taxon>Pentapetalae</taxon>
        <taxon>rosids</taxon>
        <taxon>malvids</taxon>
        <taxon>Brassicales</taxon>
        <taxon>Brassicaceae</taxon>
        <taxon>Camelineae</taxon>
        <taxon>Capsella</taxon>
    </lineage>
</organism>
<keyword evidence="1" id="KW-0479">Metal-binding</keyword>
<sequence length="219" mass="25079">MDQNLAQRCCLSDPAHPHALRRQDNPRPSECFSCGPLGGSDDNWNDWHYYCDICKLVFHEGCEIFPLRLRHPYHPTHLLYTTLRFSETNILSFEGNTPLMVYSLASMLDQNVVYESNNACDWCGENLGSIFYRCIECDFRLDMDCMREDPPFTITDSESHQHPLTLFARQLVDTCSACGLGGKKELGYACEPCNYFVHKKCIVLRTTCHRSNTSSKPSC</sequence>
<reference evidence="6" key="1">
    <citation type="journal article" date="2013" name="Nat. Genet.">
        <title>The Capsella rubella genome and the genomic consequences of rapid mating system evolution.</title>
        <authorList>
            <person name="Slotte T."/>
            <person name="Hazzouri K.M."/>
            <person name="Agren J.A."/>
            <person name="Koenig D."/>
            <person name="Maumus F."/>
            <person name="Guo Y.L."/>
            <person name="Steige K."/>
            <person name="Platts A.E."/>
            <person name="Escobar J.S."/>
            <person name="Newman L.K."/>
            <person name="Wang W."/>
            <person name="Mandakova T."/>
            <person name="Vello E."/>
            <person name="Smith L.M."/>
            <person name="Henz S.R."/>
            <person name="Steffen J."/>
            <person name="Takuno S."/>
            <person name="Brandvain Y."/>
            <person name="Coop G."/>
            <person name="Andolfatto P."/>
            <person name="Hu T.T."/>
            <person name="Blanchette M."/>
            <person name="Clark R.M."/>
            <person name="Quesneville H."/>
            <person name="Nordborg M."/>
            <person name="Gaut B.S."/>
            <person name="Lysak M.A."/>
            <person name="Jenkins J."/>
            <person name="Grimwood J."/>
            <person name="Chapman J."/>
            <person name="Prochnik S."/>
            <person name="Shu S."/>
            <person name="Rokhsar D."/>
            <person name="Schmutz J."/>
            <person name="Weigel D."/>
            <person name="Wright S.I."/>
        </authorList>
    </citation>
    <scope>NUCLEOTIDE SEQUENCE [LARGE SCALE GENOMIC DNA]</scope>
    <source>
        <strain evidence="6">cv. Monte Gargano</strain>
    </source>
</reference>
<dbReference type="InterPro" id="IPR053192">
    <property type="entry name" value="Vacuole_Formation_Reg"/>
</dbReference>
<gene>
    <name evidence="5" type="ORF">CARUB_v10015420mg</name>
</gene>
<keyword evidence="6" id="KW-1185">Reference proteome</keyword>
<dbReference type="PANTHER" id="PTHR32410:SF211">
    <property type="entry name" value="CYSTEINE_HISTIDINE-RICH C1 DOMAIN FAMILY PROTEIN"/>
    <property type="match status" value="1"/>
</dbReference>
<keyword evidence="2" id="KW-0677">Repeat</keyword>
<evidence type="ECO:0000259" key="4">
    <source>
        <dbReference type="PROSITE" id="PS50081"/>
    </source>
</evidence>
<accession>R0HQV2</accession>
<dbReference type="AlphaFoldDB" id="R0HQV2"/>
<evidence type="ECO:0000256" key="1">
    <source>
        <dbReference type="ARBA" id="ARBA00022723"/>
    </source>
</evidence>
<feature type="domain" description="Phorbol-ester/DAG-type" evidence="4">
    <location>
        <begin position="159"/>
        <end position="208"/>
    </location>
</feature>
<keyword evidence="3" id="KW-0862">Zinc</keyword>
<name>R0HQV2_9BRAS</name>
<dbReference type="GO" id="GO:0046872">
    <property type="term" value="F:metal ion binding"/>
    <property type="evidence" value="ECO:0007669"/>
    <property type="project" value="UniProtKB-KW"/>
</dbReference>
<dbReference type="InterPro" id="IPR002219">
    <property type="entry name" value="PKC_DAG/PE"/>
</dbReference>
<dbReference type="InterPro" id="IPR046349">
    <property type="entry name" value="C1-like_sf"/>
</dbReference>
<evidence type="ECO:0000256" key="2">
    <source>
        <dbReference type="ARBA" id="ARBA00022737"/>
    </source>
</evidence>
<protein>
    <recommendedName>
        <fullName evidence="4">Phorbol-ester/DAG-type domain-containing protein</fullName>
    </recommendedName>
</protein>
<dbReference type="Pfam" id="PF03107">
    <property type="entry name" value="C1_2"/>
    <property type="match status" value="2"/>
</dbReference>
<dbReference type="PROSITE" id="PS50081">
    <property type="entry name" value="ZF_DAG_PE_2"/>
    <property type="match status" value="1"/>
</dbReference>
<dbReference type="InterPro" id="IPR004146">
    <property type="entry name" value="DC1"/>
</dbReference>
<evidence type="ECO:0000256" key="3">
    <source>
        <dbReference type="ARBA" id="ARBA00022833"/>
    </source>
</evidence>
<proteinExistence type="predicted"/>
<evidence type="ECO:0000313" key="5">
    <source>
        <dbReference type="EMBL" id="EOA32164.1"/>
    </source>
</evidence>